<feature type="region of interest" description="Disordered" evidence="2">
    <location>
        <begin position="538"/>
        <end position="569"/>
    </location>
</feature>
<feature type="region of interest" description="Disordered" evidence="2">
    <location>
        <begin position="159"/>
        <end position="196"/>
    </location>
</feature>
<protein>
    <submittedName>
        <fullName evidence="3">Uncharacterized protein</fullName>
    </submittedName>
</protein>
<keyword evidence="1" id="KW-0175">Coiled coil</keyword>
<reference evidence="3" key="1">
    <citation type="journal article" date="2021" name="Sci. Adv.">
        <title>The American lobster genome reveals insights on longevity, neural, and immune adaptations.</title>
        <authorList>
            <person name="Polinski J.M."/>
            <person name="Zimin A.V."/>
            <person name="Clark K.F."/>
            <person name="Kohn A.B."/>
            <person name="Sadowski N."/>
            <person name="Timp W."/>
            <person name="Ptitsyn A."/>
            <person name="Khanna P."/>
            <person name="Romanova D.Y."/>
            <person name="Williams P."/>
            <person name="Greenwood S.J."/>
            <person name="Moroz L.L."/>
            <person name="Walt D.R."/>
            <person name="Bodnar A.G."/>
        </authorList>
    </citation>
    <scope>NUCLEOTIDE SEQUENCE</scope>
    <source>
        <strain evidence="3">GMGI-L3</strain>
    </source>
</reference>
<organism evidence="3 4">
    <name type="scientific">Homarus americanus</name>
    <name type="common">American lobster</name>
    <dbReference type="NCBI Taxonomy" id="6706"/>
    <lineage>
        <taxon>Eukaryota</taxon>
        <taxon>Metazoa</taxon>
        <taxon>Ecdysozoa</taxon>
        <taxon>Arthropoda</taxon>
        <taxon>Crustacea</taxon>
        <taxon>Multicrustacea</taxon>
        <taxon>Malacostraca</taxon>
        <taxon>Eumalacostraca</taxon>
        <taxon>Eucarida</taxon>
        <taxon>Decapoda</taxon>
        <taxon>Pleocyemata</taxon>
        <taxon>Astacidea</taxon>
        <taxon>Nephropoidea</taxon>
        <taxon>Nephropidae</taxon>
        <taxon>Homarus</taxon>
    </lineage>
</organism>
<evidence type="ECO:0000256" key="1">
    <source>
        <dbReference type="SAM" id="Coils"/>
    </source>
</evidence>
<feature type="region of interest" description="Disordered" evidence="2">
    <location>
        <begin position="302"/>
        <end position="327"/>
    </location>
</feature>
<evidence type="ECO:0000313" key="4">
    <source>
        <dbReference type="Proteomes" id="UP000747542"/>
    </source>
</evidence>
<feature type="region of interest" description="Disordered" evidence="2">
    <location>
        <begin position="220"/>
        <end position="239"/>
    </location>
</feature>
<dbReference type="Proteomes" id="UP000747542">
    <property type="component" value="Unassembled WGS sequence"/>
</dbReference>
<feature type="region of interest" description="Disordered" evidence="2">
    <location>
        <begin position="376"/>
        <end position="402"/>
    </location>
</feature>
<gene>
    <name evidence="3" type="ORF">Hamer_G012154</name>
</gene>
<feature type="compositionally biased region" description="Low complexity" evidence="2">
    <location>
        <begin position="170"/>
        <end position="194"/>
    </location>
</feature>
<feature type="compositionally biased region" description="Polar residues" evidence="2">
    <location>
        <begin position="227"/>
        <end position="239"/>
    </location>
</feature>
<feature type="region of interest" description="Disordered" evidence="2">
    <location>
        <begin position="263"/>
        <end position="283"/>
    </location>
</feature>
<dbReference type="AlphaFoldDB" id="A0A8J5JG04"/>
<keyword evidence="4" id="KW-1185">Reference proteome</keyword>
<feature type="compositionally biased region" description="Polar residues" evidence="2">
    <location>
        <begin position="29"/>
        <end position="39"/>
    </location>
</feature>
<feature type="region of interest" description="Disordered" evidence="2">
    <location>
        <begin position="23"/>
        <end position="49"/>
    </location>
</feature>
<feature type="compositionally biased region" description="Low complexity" evidence="2">
    <location>
        <begin position="306"/>
        <end position="323"/>
    </location>
</feature>
<accession>A0A8J5JG04</accession>
<feature type="compositionally biased region" description="Basic and acidic residues" evidence="2">
    <location>
        <begin position="546"/>
        <end position="569"/>
    </location>
</feature>
<proteinExistence type="predicted"/>
<evidence type="ECO:0000313" key="3">
    <source>
        <dbReference type="EMBL" id="KAG7155999.1"/>
    </source>
</evidence>
<sequence>MVMTMPGEEPEHERYQVATETVAATGTAMENSKSLTRNSSQEDEQREAGVEQLTYSRMAHLLAVYQNKVRDNKRVITRLKRQKDAQLQAVISQLLLLEAHLRREQKGIVGQLAQRDHVISAQRQEIDRLRRDNRRLINKLKKFNEVCMESRDMDHLEPRLKISRVESSEESTLSSSKGRSQSLSCSPPSRKSSSGMIRVATSVSELINCSNDSSFLKPQQALHHMSVRSSSSHPTETVNPNVASVRATTDRVFHKPPIAEKPRVASRVVRGHQSNQKGQHLVRSYGGKQCTIVSTISRLLEEESDATTTGGSGSSEPSSPEATLKPATPRVIRLARQFEEGLNSQNMALYVNTGSSDSSPESLRQEDCNTKSYIMDEYEGSNDSPSKLAKQEEGKEEEEEEDNYVILRAVKENADAGNWVDIPEDQHIYSNVEFASGLLVKELESEEREEEPVTEYVEKDKPKLLSKSSSCKEGKKVLETDLDTLNTSATDDHLLSESLRAAMNVPRSRHNINLIMESDGDHMTENFEEFTLDSLELEEDQEDEDGGRGKENLPVSEQRRCGDGAETKLDSKMNEEGKLDLSVNSASASAALMANGQYEKFLEATGLSQKSILTPTRMFSNHRSVLKPRDIKHRNKLRAAFTTLSTLEETPSSGAGYRYWTEPYL</sequence>
<evidence type="ECO:0000256" key="2">
    <source>
        <dbReference type="SAM" id="MobiDB-lite"/>
    </source>
</evidence>
<name>A0A8J5JG04_HOMAM</name>
<feature type="coiled-coil region" evidence="1">
    <location>
        <begin position="119"/>
        <end position="146"/>
    </location>
</feature>
<dbReference type="EMBL" id="JAHLQT010040257">
    <property type="protein sequence ID" value="KAG7155999.1"/>
    <property type="molecule type" value="Genomic_DNA"/>
</dbReference>
<comment type="caution">
    <text evidence="3">The sequence shown here is derived from an EMBL/GenBank/DDBJ whole genome shotgun (WGS) entry which is preliminary data.</text>
</comment>